<dbReference type="Gene3D" id="1.10.357.10">
    <property type="entry name" value="Tetracycline Repressor, domain 2"/>
    <property type="match status" value="1"/>
</dbReference>
<comment type="caution">
    <text evidence="6">The sequence shown here is derived from an EMBL/GenBank/DDBJ whole genome shotgun (WGS) entry which is preliminary data.</text>
</comment>
<accession>A0A3R8TSD9</accession>
<dbReference type="InterPro" id="IPR009057">
    <property type="entry name" value="Homeodomain-like_sf"/>
</dbReference>
<keyword evidence="2 4" id="KW-0238">DNA-binding</keyword>
<dbReference type="SUPFAM" id="SSF46689">
    <property type="entry name" value="Homeodomain-like"/>
    <property type="match status" value="1"/>
</dbReference>
<dbReference type="PANTHER" id="PTHR30055:SF234">
    <property type="entry name" value="HTH-TYPE TRANSCRIPTIONAL REGULATOR BETI"/>
    <property type="match status" value="1"/>
</dbReference>
<evidence type="ECO:0000256" key="4">
    <source>
        <dbReference type="PROSITE-ProRule" id="PRU00335"/>
    </source>
</evidence>
<evidence type="ECO:0000313" key="6">
    <source>
        <dbReference type="EMBL" id="RRS03789.1"/>
    </source>
</evidence>
<dbReference type="PANTHER" id="PTHR30055">
    <property type="entry name" value="HTH-TYPE TRANSCRIPTIONAL REGULATOR RUTR"/>
    <property type="match status" value="1"/>
</dbReference>
<proteinExistence type="predicted"/>
<dbReference type="Pfam" id="PF00440">
    <property type="entry name" value="TetR_N"/>
    <property type="match status" value="1"/>
</dbReference>
<sequence>MRKAPVQGRAQHTVRMIFKATAQIIEQEGLAGLSTNKIARTAGFSVGTLYQYFPSKEAVLHAMIVDERERVMAEMQAVLVEVMAGREEPLEGLRLRIRALVQAFGLGNSLNRAIVKLAWQMDHVDTVAQAQREGAEHIAIAWAQVQAREPGLRPPTPALLFVATRAVIGTIRAASLENSPLLGTQAFEDELVRMVWELIREH</sequence>
<dbReference type="InterPro" id="IPR001647">
    <property type="entry name" value="HTH_TetR"/>
</dbReference>
<keyword evidence="1" id="KW-0805">Transcription regulation</keyword>
<dbReference type="OrthoDB" id="9816320at2"/>
<feature type="domain" description="HTH tetR-type" evidence="5">
    <location>
        <begin position="11"/>
        <end position="71"/>
    </location>
</feature>
<keyword evidence="3" id="KW-0804">Transcription</keyword>
<dbReference type="Proteomes" id="UP000269265">
    <property type="component" value="Unassembled WGS sequence"/>
</dbReference>
<keyword evidence="7" id="KW-1185">Reference proteome</keyword>
<dbReference type="InterPro" id="IPR050109">
    <property type="entry name" value="HTH-type_TetR-like_transc_reg"/>
</dbReference>
<dbReference type="AlphaFoldDB" id="A0A3R8TSD9"/>
<dbReference type="PROSITE" id="PS50977">
    <property type="entry name" value="HTH_TETR_2"/>
    <property type="match status" value="1"/>
</dbReference>
<gene>
    <name evidence="6" type="ORF">EIP75_13855</name>
</gene>
<reference evidence="6 7" key="1">
    <citation type="submission" date="2018-12" db="EMBL/GenBank/DDBJ databases">
        <title>The whole draft genome of Aquabacterium sp. SJQ9.</title>
        <authorList>
            <person name="Sun L."/>
            <person name="Gao X."/>
            <person name="Chen W."/>
            <person name="Huang K."/>
        </authorList>
    </citation>
    <scope>NUCLEOTIDE SEQUENCE [LARGE SCALE GENOMIC DNA]</scope>
    <source>
        <strain evidence="6 7">SJQ9</strain>
    </source>
</reference>
<dbReference type="GO" id="GO:0003700">
    <property type="term" value="F:DNA-binding transcription factor activity"/>
    <property type="evidence" value="ECO:0007669"/>
    <property type="project" value="TreeGrafter"/>
</dbReference>
<name>A0A3R8TSD9_9BURK</name>
<dbReference type="PRINTS" id="PR00455">
    <property type="entry name" value="HTHTETR"/>
</dbReference>
<evidence type="ECO:0000313" key="7">
    <source>
        <dbReference type="Proteomes" id="UP000269265"/>
    </source>
</evidence>
<evidence type="ECO:0000256" key="1">
    <source>
        <dbReference type="ARBA" id="ARBA00023015"/>
    </source>
</evidence>
<evidence type="ECO:0000259" key="5">
    <source>
        <dbReference type="PROSITE" id="PS50977"/>
    </source>
</evidence>
<dbReference type="EMBL" id="RSED01000010">
    <property type="protein sequence ID" value="RRS03789.1"/>
    <property type="molecule type" value="Genomic_DNA"/>
</dbReference>
<organism evidence="6 7">
    <name type="scientific">Aquabacterium soli</name>
    <dbReference type="NCBI Taxonomy" id="2493092"/>
    <lineage>
        <taxon>Bacteria</taxon>
        <taxon>Pseudomonadati</taxon>
        <taxon>Pseudomonadota</taxon>
        <taxon>Betaproteobacteria</taxon>
        <taxon>Burkholderiales</taxon>
        <taxon>Aquabacterium</taxon>
    </lineage>
</organism>
<evidence type="ECO:0000256" key="2">
    <source>
        <dbReference type="ARBA" id="ARBA00023125"/>
    </source>
</evidence>
<dbReference type="GO" id="GO:0000976">
    <property type="term" value="F:transcription cis-regulatory region binding"/>
    <property type="evidence" value="ECO:0007669"/>
    <property type="project" value="TreeGrafter"/>
</dbReference>
<feature type="DNA-binding region" description="H-T-H motif" evidence="4">
    <location>
        <begin position="34"/>
        <end position="53"/>
    </location>
</feature>
<evidence type="ECO:0000256" key="3">
    <source>
        <dbReference type="ARBA" id="ARBA00023163"/>
    </source>
</evidence>
<protein>
    <submittedName>
        <fullName evidence="6">TetR/AcrR family transcriptional regulator</fullName>
    </submittedName>
</protein>